<dbReference type="GO" id="GO:0050464">
    <property type="term" value="F:nitrate reductase (NADPH) activity"/>
    <property type="evidence" value="ECO:0007669"/>
    <property type="project" value="InterPro"/>
</dbReference>
<dbReference type="GO" id="GO:0006790">
    <property type="term" value="P:sulfur compound metabolic process"/>
    <property type="evidence" value="ECO:0007669"/>
    <property type="project" value="TreeGrafter"/>
</dbReference>
<comment type="cofactor">
    <cofactor evidence="1">
        <name>heme</name>
        <dbReference type="ChEBI" id="CHEBI:30413"/>
    </cofactor>
</comment>
<dbReference type="GO" id="GO:0030151">
    <property type="term" value="F:molybdenum ion binding"/>
    <property type="evidence" value="ECO:0007669"/>
    <property type="project" value="InterPro"/>
</dbReference>
<keyword evidence="12" id="KW-1000">Mitochondrion outer membrane</keyword>
<dbReference type="InterPro" id="IPR014756">
    <property type="entry name" value="Ig_E-set"/>
</dbReference>
<comment type="subcellular location">
    <subcellularLocation>
        <location evidence="4">Mitochondrion outer membrane</location>
    </subcellularLocation>
</comment>
<keyword evidence="13" id="KW-0274">FAD</keyword>
<evidence type="ECO:0000256" key="2">
    <source>
        <dbReference type="ARBA" id="ARBA00001974"/>
    </source>
</evidence>
<dbReference type="Gene3D" id="2.60.40.650">
    <property type="match status" value="1"/>
</dbReference>
<keyword evidence="11 21" id="KW-0479">Metal-binding</keyword>
<evidence type="ECO:0000256" key="20">
    <source>
        <dbReference type="ARBA" id="ARBA00023157"/>
    </source>
</evidence>
<dbReference type="Gene3D" id="2.40.30.10">
    <property type="entry name" value="Translation factors"/>
    <property type="match status" value="1"/>
</dbReference>
<keyword evidence="17" id="KW-0520">NAD</keyword>
<dbReference type="Gene3D" id="3.90.420.10">
    <property type="entry name" value="Oxidoreductase, molybdopterin-binding domain"/>
    <property type="match status" value="1"/>
</dbReference>
<dbReference type="InterPro" id="IPR001709">
    <property type="entry name" value="Flavoprot_Pyr_Nucl_cyt_Rdtase"/>
</dbReference>
<dbReference type="CDD" id="cd02112">
    <property type="entry name" value="eukary_NR_Moco"/>
    <property type="match status" value="1"/>
</dbReference>
<dbReference type="Pfam" id="PF00175">
    <property type="entry name" value="NAD_binding_1"/>
    <property type="match status" value="1"/>
</dbReference>
<dbReference type="Gene3D" id="3.10.120.10">
    <property type="entry name" value="Cytochrome b5-like heme/steroid binding domain"/>
    <property type="match status" value="1"/>
</dbReference>
<evidence type="ECO:0000259" key="23">
    <source>
        <dbReference type="PROSITE" id="PS50255"/>
    </source>
</evidence>
<dbReference type="GO" id="GO:0006809">
    <property type="term" value="P:nitric oxide biosynthetic process"/>
    <property type="evidence" value="ECO:0007669"/>
    <property type="project" value="InterPro"/>
</dbReference>
<dbReference type="InterPro" id="IPR018506">
    <property type="entry name" value="Cyt_B5_heme-BS"/>
</dbReference>
<dbReference type="SUPFAM" id="SSF52343">
    <property type="entry name" value="Ferredoxin reductase-like, C-terminal NADP-linked domain"/>
    <property type="match status" value="1"/>
</dbReference>
<keyword evidence="26" id="KW-1185">Reference proteome</keyword>
<evidence type="ECO:0000256" key="17">
    <source>
        <dbReference type="ARBA" id="ARBA00023027"/>
    </source>
</evidence>
<dbReference type="FunFam" id="3.10.120.10:FF:000007">
    <property type="entry name" value="Sulfite oxidase, mitochondrial"/>
    <property type="match status" value="1"/>
</dbReference>
<dbReference type="GO" id="GO:0008482">
    <property type="term" value="F:sulfite oxidase activity"/>
    <property type="evidence" value="ECO:0007669"/>
    <property type="project" value="TreeGrafter"/>
</dbReference>
<dbReference type="InterPro" id="IPR008335">
    <property type="entry name" value="Mopterin_OxRdtase_euk"/>
</dbReference>
<dbReference type="InterPro" id="IPR036374">
    <property type="entry name" value="OxRdtase_Mopterin-bd_sf"/>
</dbReference>
<feature type="region of interest" description="Disordered" evidence="22">
    <location>
        <begin position="84"/>
        <end position="107"/>
    </location>
</feature>
<evidence type="ECO:0000256" key="6">
    <source>
        <dbReference type="ARBA" id="ARBA00011738"/>
    </source>
</evidence>
<dbReference type="CDD" id="cd06183">
    <property type="entry name" value="cyt_b5_reduct_like"/>
    <property type="match status" value="1"/>
</dbReference>
<sequence>MMTMIMHMISLKREFRTSRLKYDYPSKPSKADNMVATSEPLASPTLSKKLADLVLGNGNAEVEPTHECLLRQSPSCQYSVTVEKEKTMDDGDEEDDASSVESADNQTEWEYPLSDDCQYEIDARDEGTADRWIKRNPKLIRLTGKHPFNSEPPLSVLMQCGFLTATNLHYVRNHGYVPRADYEEWRVEVSGTVLRPQSFTMKQLIEDFPSHELPVTLVCAGNRRKEQNMTKQTIGFNWGPGAISTSISRGARLCDVLKRCGIKRKISKLGKELFVCFEGAETLPAGGGSYYGTSVSLQVALDESRDILVAYMQNGRPLEPDHGFPVRMIIPGYIGGRMVKWLRRICIKDRESQSHYHFKDNRVLPAHVDADKANAEDWWSKPEYLINELNVNSVITSPAHGEVVPITLQTPYVVRGYAYSGGGRKVIRVEVSTDDARSWKDARVIHTEKPSRYGKYWCWCFWELPLDVVELLQCTEMVVRAWDSAMNTQPHTLTWNVLGMMNNCWYRVKIHVCNVMSGTSTVGLAFAHPTVPGNKIGGWMQPPASEEINRERTESDAMKAILGRSQSTPVLSSRGHTRIISDSELKQHNTAESPWIVVHDTVYDCTNFLKDHPGGKDSILINAGTDCTEEFDSIHSSKANAMLNDYKIGEFESFSEHIMSVDSTPGAKQAWNQVASNSAENQVILSLTSQNSQLRSISASAPLALDPRKRIPCKLIAKQLLSHDVRLFRFSLQREDQMLGLPCGKHVFIAAKIGGKLCMRAYTPVSTDKEVGFFDLLVKIYFKGVNRSFPQGGMMSQPLDSLQIGEMIDVKGPLGHIHYLGKGFCEIDEKRFHMNVCAMLAGGTGITPMYQLIRKVLDDPDDLTQIFLIYANRTEEDIMLRKELDKLAEENPSQFQLWYMLSSPPQDHDWEYGTGRINEEVIKAHFPPPFLEPTIFLCGPPPMLHEACYPNLTKLGYTTGSIFEF</sequence>
<dbReference type="Gene3D" id="3.40.50.80">
    <property type="entry name" value="Nucleotide-binding domain of ferredoxin-NADP reductase (FNR) module"/>
    <property type="match status" value="1"/>
</dbReference>
<comment type="caution">
    <text evidence="25">The sequence shown here is derived from an EMBL/GenBank/DDBJ whole genome shotgun (WGS) entry which is preliminary data.</text>
</comment>
<organism evidence="25 26">
    <name type="scientific">Ceratopteris richardii</name>
    <name type="common">Triangle waterfern</name>
    <dbReference type="NCBI Taxonomy" id="49495"/>
    <lineage>
        <taxon>Eukaryota</taxon>
        <taxon>Viridiplantae</taxon>
        <taxon>Streptophyta</taxon>
        <taxon>Embryophyta</taxon>
        <taxon>Tracheophyta</taxon>
        <taxon>Polypodiopsida</taxon>
        <taxon>Polypodiidae</taxon>
        <taxon>Polypodiales</taxon>
        <taxon>Pteridineae</taxon>
        <taxon>Pteridaceae</taxon>
        <taxon>Parkerioideae</taxon>
        <taxon>Ceratopteris</taxon>
    </lineage>
</organism>
<dbReference type="SUPFAM" id="SSF55856">
    <property type="entry name" value="Cytochrome b5-like heme/steroid binding domain"/>
    <property type="match status" value="1"/>
</dbReference>
<evidence type="ECO:0008006" key="27">
    <source>
        <dbReference type="Google" id="ProtNLM"/>
    </source>
</evidence>
<proteinExistence type="inferred from homology"/>
<keyword evidence="19" id="KW-0472">Membrane</keyword>
<reference evidence="25 26" key="1">
    <citation type="submission" date="2021-08" db="EMBL/GenBank/DDBJ databases">
        <title>WGS assembly of Ceratopteris richardii.</title>
        <authorList>
            <person name="Marchant D.B."/>
            <person name="Chen G."/>
            <person name="Jenkins J."/>
            <person name="Shu S."/>
            <person name="Leebens-Mack J."/>
            <person name="Grimwood J."/>
            <person name="Schmutz J."/>
            <person name="Soltis P."/>
            <person name="Soltis D."/>
            <person name="Chen Z.-H."/>
        </authorList>
    </citation>
    <scope>NUCLEOTIDE SEQUENCE [LARGE SCALE GENOMIC DNA]</scope>
    <source>
        <strain evidence="25">Whitten #5841</strain>
        <tissue evidence="25">Leaf</tissue>
    </source>
</reference>
<dbReference type="PRINTS" id="PR00371">
    <property type="entry name" value="FPNCR"/>
</dbReference>
<dbReference type="InterPro" id="IPR008333">
    <property type="entry name" value="Cbr1-like_FAD-bd_dom"/>
</dbReference>
<keyword evidence="18" id="KW-0534">Nitrate assimilation</keyword>
<dbReference type="EMBL" id="CM035428">
    <property type="protein sequence ID" value="KAH7301611.1"/>
    <property type="molecule type" value="Genomic_DNA"/>
</dbReference>
<evidence type="ECO:0000256" key="9">
    <source>
        <dbReference type="ARBA" id="ARBA00022630"/>
    </source>
</evidence>
<dbReference type="OMA" id="LRWCGVM"/>
<keyword evidence="7 21" id="KW-0500">Molybdenum</keyword>
<dbReference type="InterPro" id="IPR001433">
    <property type="entry name" value="OxRdtase_FAD/NAD-bd"/>
</dbReference>
<dbReference type="PROSITE" id="PS50255">
    <property type="entry name" value="CYTOCHROME_B5_2"/>
    <property type="match status" value="1"/>
</dbReference>
<dbReference type="PROSITE" id="PS00559">
    <property type="entry name" value="MOLYBDOPTERIN_EUK"/>
    <property type="match status" value="1"/>
</dbReference>
<dbReference type="AlphaFoldDB" id="A0A8T2S0H5"/>
<keyword evidence="12" id="KW-0496">Mitochondrion</keyword>
<dbReference type="Pfam" id="PF00970">
    <property type="entry name" value="FAD_binding_6"/>
    <property type="match status" value="1"/>
</dbReference>
<dbReference type="InterPro" id="IPR005066">
    <property type="entry name" value="MoCF_OxRdtse_dimer"/>
</dbReference>
<evidence type="ECO:0000313" key="25">
    <source>
        <dbReference type="EMBL" id="KAH7301611.1"/>
    </source>
</evidence>
<dbReference type="PRINTS" id="PR00407">
    <property type="entry name" value="EUMOPTERIN"/>
</dbReference>
<dbReference type="InterPro" id="IPR036400">
    <property type="entry name" value="Cyt_B5-like_heme/steroid_sf"/>
</dbReference>
<evidence type="ECO:0000256" key="14">
    <source>
        <dbReference type="ARBA" id="ARBA00022989"/>
    </source>
</evidence>
<comment type="cofactor">
    <cofactor evidence="21">
        <name>Mo-molybdopterin</name>
        <dbReference type="ChEBI" id="CHEBI:71302"/>
    </cofactor>
    <text evidence="21">Binds 1 Mo-molybdopterin (Mo-MPT) cofactor per subunit.</text>
</comment>
<keyword evidence="16" id="KW-0408">Iron</keyword>
<dbReference type="SMART" id="SM01117">
    <property type="entry name" value="Cyt-b5"/>
    <property type="match status" value="1"/>
</dbReference>
<evidence type="ECO:0000256" key="12">
    <source>
        <dbReference type="ARBA" id="ARBA00022787"/>
    </source>
</evidence>
<evidence type="ECO:0000256" key="21">
    <source>
        <dbReference type="PIRSR" id="PIRSR000233-1"/>
    </source>
</evidence>
<dbReference type="PRINTS" id="PR00406">
    <property type="entry name" value="CYTB5RDTASE"/>
</dbReference>
<dbReference type="InterPro" id="IPR001199">
    <property type="entry name" value="Cyt_B5-like_heme/steroid-bd"/>
</dbReference>
<feature type="binding site" evidence="21">
    <location>
        <position position="219"/>
    </location>
    <ligand>
        <name>Mo-molybdopterin</name>
        <dbReference type="ChEBI" id="CHEBI:71302"/>
    </ligand>
    <ligandPart>
        <name>Mo</name>
        <dbReference type="ChEBI" id="CHEBI:28685"/>
    </ligandPart>
</feature>
<dbReference type="PROSITE" id="PS00191">
    <property type="entry name" value="CYTOCHROME_B5_1"/>
    <property type="match status" value="1"/>
</dbReference>
<evidence type="ECO:0000256" key="1">
    <source>
        <dbReference type="ARBA" id="ARBA00001971"/>
    </source>
</evidence>
<dbReference type="FunFam" id="2.60.40.650:FF:000001">
    <property type="entry name" value="Nitrate reductase"/>
    <property type="match status" value="1"/>
</dbReference>
<keyword evidence="20" id="KW-1015">Disulfide bond</keyword>
<dbReference type="GO" id="GO:0043546">
    <property type="term" value="F:molybdopterin cofactor binding"/>
    <property type="evidence" value="ECO:0007669"/>
    <property type="project" value="InterPro"/>
</dbReference>
<dbReference type="Pfam" id="PF00174">
    <property type="entry name" value="Oxidored_molyb"/>
    <property type="match status" value="1"/>
</dbReference>
<evidence type="ECO:0000256" key="11">
    <source>
        <dbReference type="ARBA" id="ARBA00022723"/>
    </source>
</evidence>
<dbReference type="GO" id="GO:0005741">
    <property type="term" value="C:mitochondrial outer membrane"/>
    <property type="evidence" value="ECO:0007669"/>
    <property type="project" value="UniProtKB-SubCell"/>
</dbReference>
<evidence type="ECO:0000256" key="13">
    <source>
        <dbReference type="ARBA" id="ARBA00022827"/>
    </source>
</evidence>
<comment type="function">
    <text evidence="3">Nitrate reductase is a key enzyme involved in the first step of nitrate assimilation in plants, fungi and bacteria.</text>
</comment>
<dbReference type="PIRSF" id="PIRSF000233">
    <property type="entry name" value="Nitr_rd_NADH"/>
    <property type="match status" value="1"/>
</dbReference>
<evidence type="ECO:0000256" key="3">
    <source>
        <dbReference type="ARBA" id="ARBA00003838"/>
    </source>
</evidence>
<keyword evidence="9" id="KW-0285">Flavoprotein</keyword>
<dbReference type="Pfam" id="PF00173">
    <property type="entry name" value="Cyt-b5"/>
    <property type="match status" value="1"/>
</dbReference>
<evidence type="ECO:0000256" key="16">
    <source>
        <dbReference type="ARBA" id="ARBA00023004"/>
    </source>
</evidence>
<dbReference type="SUPFAM" id="SSF81296">
    <property type="entry name" value="E set domains"/>
    <property type="match status" value="1"/>
</dbReference>
<evidence type="ECO:0000256" key="10">
    <source>
        <dbReference type="ARBA" id="ARBA00022692"/>
    </source>
</evidence>
<dbReference type="PROSITE" id="PS51384">
    <property type="entry name" value="FAD_FR"/>
    <property type="match status" value="1"/>
</dbReference>
<name>A0A8T2S0H5_CERRI</name>
<comment type="cofactor">
    <cofactor evidence="2">
        <name>FAD</name>
        <dbReference type="ChEBI" id="CHEBI:57692"/>
    </cofactor>
</comment>
<comment type="subunit">
    <text evidence="6">Homodimer.</text>
</comment>
<dbReference type="Proteomes" id="UP000825935">
    <property type="component" value="Chromosome 23"/>
</dbReference>
<dbReference type="GO" id="GO:0009416">
    <property type="term" value="P:response to light stimulus"/>
    <property type="evidence" value="ECO:0007669"/>
    <property type="project" value="UniProtKB-ARBA"/>
</dbReference>
<gene>
    <name evidence="25" type="ORF">KP509_23G034600</name>
</gene>
<evidence type="ECO:0000313" key="26">
    <source>
        <dbReference type="Proteomes" id="UP000825935"/>
    </source>
</evidence>
<dbReference type="FunFam" id="2.40.30.10:FF:000021">
    <property type="entry name" value="NADH-cytochrome b5 reductase"/>
    <property type="match status" value="1"/>
</dbReference>
<feature type="domain" description="FAD-binding FR-type" evidence="24">
    <location>
        <begin position="708"/>
        <end position="820"/>
    </location>
</feature>
<evidence type="ECO:0000256" key="15">
    <source>
        <dbReference type="ARBA" id="ARBA00023002"/>
    </source>
</evidence>
<dbReference type="InterPro" id="IPR017927">
    <property type="entry name" value="FAD-bd_FR_type"/>
</dbReference>
<dbReference type="SUPFAM" id="SSF56524">
    <property type="entry name" value="Oxidoreductase molybdopterin-binding domain"/>
    <property type="match status" value="1"/>
</dbReference>
<dbReference type="OrthoDB" id="432685at2759"/>
<dbReference type="PANTHER" id="PTHR19372:SF7">
    <property type="entry name" value="SULFITE OXIDASE, MITOCHONDRIAL"/>
    <property type="match status" value="1"/>
</dbReference>
<dbReference type="InterPro" id="IPR017938">
    <property type="entry name" value="Riboflavin_synthase-like_b-brl"/>
</dbReference>
<dbReference type="GO" id="GO:0042128">
    <property type="term" value="P:nitrate assimilation"/>
    <property type="evidence" value="ECO:0007669"/>
    <property type="project" value="UniProtKB-KW"/>
</dbReference>
<dbReference type="GO" id="GO:0020037">
    <property type="term" value="F:heme binding"/>
    <property type="evidence" value="ECO:0007669"/>
    <property type="project" value="InterPro"/>
</dbReference>
<dbReference type="InterPro" id="IPR039261">
    <property type="entry name" value="FNR_nucleotide-bd"/>
</dbReference>
<dbReference type="InterPro" id="IPR012137">
    <property type="entry name" value="Nitr_rd_NADH"/>
</dbReference>
<keyword evidence="10" id="KW-0812">Transmembrane</keyword>
<evidence type="ECO:0000259" key="24">
    <source>
        <dbReference type="PROSITE" id="PS51384"/>
    </source>
</evidence>
<dbReference type="PANTHER" id="PTHR19372">
    <property type="entry name" value="SULFITE REDUCTASE"/>
    <property type="match status" value="1"/>
</dbReference>
<dbReference type="InterPro" id="IPR022407">
    <property type="entry name" value="OxRdtase_Mopterin_BS"/>
</dbReference>
<dbReference type="Pfam" id="PF03404">
    <property type="entry name" value="Mo-co_dimer"/>
    <property type="match status" value="1"/>
</dbReference>
<evidence type="ECO:0000256" key="8">
    <source>
        <dbReference type="ARBA" id="ARBA00022617"/>
    </source>
</evidence>
<evidence type="ECO:0000256" key="4">
    <source>
        <dbReference type="ARBA" id="ARBA00004294"/>
    </source>
</evidence>
<evidence type="ECO:0000256" key="19">
    <source>
        <dbReference type="ARBA" id="ARBA00023136"/>
    </source>
</evidence>
<keyword evidence="15" id="KW-0560">Oxidoreductase</keyword>
<evidence type="ECO:0000256" key="7">
    <source>
        <dbReference type="ARBA" id="ARBA00022505"/>
    </source>
</evidence>
<dbReference type="SUPFAM" id="SSF63380">
    <property type="entry name" value="Riboflavin synthase domain-like"/>
    <property type="match status" value="1"/>
</dbReference>
<evidence type="ECO:0000256" key="22">
    <source>
        <dbReference type="SAM" id="MobiDB-lite"/>
    </source>
</evidence>
<dbReference type="PRINTS" id="PR00363">
    <property type="entry name" value="CYTOCHROMEB5"/>
</dbReference>
<dbReference type="InterPro" id="IPR000572">
    <property type="entry name" value="OxRdtase_Mopterin-bd_dom"/>
</dbReference>
<keyword evidence="14" id="KW-1133">Transmembrane helix</keyword>
<evidence type="ECO:0000256" key="18">
    <source>
        <dbReference type="ARBA" id="ARBA00023063"/>
    </source>
</evidence>
<feature type="domain" description="Cytochrome b5 heme-binding" evidence="23">
    <location>
        <begin position="577"/>
        <end position="652"/>
    </location>
</feature>
<evidence type="ECO:0000256" key="5">
    <source>
        <dbReference type="ARBA" id="ARBA00006253"/>
    </source>
</evidence>
<protein>
    <recommendedName>
        <fullName evidence="27">Nitrate reductase</fullName>
    </recommendedName>
</protein>
<accession>A0A8T2S0H5</accession>
<keyword evidence="8" id="KW-0349">Heme</keyword>
<dbReference type="FunFam" id="3.40.50.80:FF:000019">
    <property type="entry name" value="NADH-cytochrome b5 reductase"/>
    <property type="match status" value="1"/>
</dbReference>
<dbReference type="FunFam" id="3.90.420.10:FF:000003">
    <property type="entry name" value="Nitrate reductase"/>
    <property type="match status" value="1"/>
</dbReference>
<comment type="similarity">
    <text evidence="5">Belongs to the nitrate reductase family.</text>
</comment>